<name>A0A067QGP2_ZOONE</name>
<accession>A0A067QGP2</accession>
<dbReference type="Proteomes" id="UP000027135">
    <property type="component" value="Unassembled WGS sequence"/>
</dbReference>
<reference evidence="1 2" key="1">
    <citation type="journal article" date="2014" name="Nat. Commun.">
        <title>Molecular traces of alternative social organization in a termite genome.</title>
        <authorList>
            <person name="Terrapon N."/>
            <person name="Li C."/>
            <person name="Robertson H.M."/>
            <person name="Ji L."/>
            <person name="Meng X."/>
            <person name="Booth W."/>
            <person name="Chen Z."/>
            <person name="Childers C.P."/>
            <person name="Glastad K.M."/>
            <person name="Gokhale K."/>
            <person name="Gowin J."/>
            <person name="Gronenberg W."/>
            <person name="Hermansen R.A."/>
            <person name="Hu H."/>
            <person name="Hunt B.G."/>
            <person name="Huylmans A.K."/>
            <person name="Khalil S.M."/>
            <person name="Mitchell R.D."/>
            <person name="Munoz-Torres M.C."/>
            <person name="Mustard J.A."/>
            <person name="Pan H."/>
            <person name="Reese J.T."/>
            <person name="Scharf M.E."/>
            <person name="Sun F."/>
            <person name="Vogel H."/>
            <person name="Xiao J."/>
            <person name="Yang W."/>
            <person name="Yang Z."/>
            <person name="Yang Z."/>
            <person name="Zhou J."/>
            <person name="Zhu J."/>
            <person name="Brent C.S."/>
            <person name="Elsik C.G."/>
            <person name="Goodisman M.A."/>
            <person name="Liberles D.A."/>
            <person name="Roe R.M."/>
            <person name="Vargo E.L."/>
            <person name="Vilcinskas A."/>
            <person name="Wang J."/>
            <person name="Bornberg-Bauer E."/>
            <person name="Korb J."/>
            <person name="Zhang G."/>
            <person name="Liebig J."/>
        </authorList>
    </citation>
    <scope>NUCLEOTIDE SEQUENCE [LARGE SCALE GENOMIC DNA]</scope>
    <source>
        <tissue evidence="1">Whole organism</tissue>
    </source>
</reference>
<sequence length="71" mass="8125">MILRLRIKVVKKVRLTHHVLKTTKMETAGSATLLPKAENKQRWKCQLENDFPELVSSDAAIHPSYTQITLP</sequence>
<protein>
    <submittedName>
        <fullName evidence="1">Uncharacterized protein</fullName>
    </submittedName>
</protein>
<organism evidence="1 2">
    <name type="scientific">Zootermopsis nevadensis</name>
    <name type="common">Dampwood termite</name>
    <dbReference type="NCBI Taxonomy" id="136037"/>
    <lineage>
        <taxon>Eukaryota</taxon>
        <taxon>Metazoa</taxon>
        <taxon>Ecdysozoa</taxon>
        <taxon>Arthropoda</taxon>
        <taxon>Hexapoda</taxon>
        <taxon>Insecta</taxon>
        <taxon>Pterygota</taxon>
        <taxon>Neoptera</taxon>
        <taxon>Polyneoptera</taxon>
        <taxon>Dictyoptera</taxon>
        <taxon>Blattodea</taxon>
        <taxon>Blattoidea</taxon>
        <taxon>Termitoidae</taxon>
        <taxon>Termopsidae</taxon>
        <taxon>Zootermopsis</taxon>
    </lineage>
</organism>
<gene>
    <name evidence="1" type="ORF">L798_12940</name>
</gene>
<evidence type="ECO:0000313" key="1">
    <source>
        <dbReference type="EMBL" id="KDQ71484.1"/>
    </source>
</evidence>
<dbReference type="InParanoid" id="A0A067QGP2"/>
<proteinExistence type="predicted"/>
<keyword evidence="2" id="KW-1185">Reference proteome</keyword>
<dbReference type="EMBL" id="KK853953">
    <property type="protein sequence ID" value="KDQ71484.1"/>
    <property type="molecule type" value="Genomic_DNA"/>
</dbReference>
<dbReference type="AlphaFoldDB" id="A0A067QGP2"/>
<evidence type="ECO:0000313" key="2">
    <source>
        <dbReference type="Proteomes" id="UP000027135"/>
    </source>
</evidence>